<feature type="domain" description="Hemerythrin-like" evidence="2">
    <location>
        <begin position="7"/>
        <end position="125"/>
    </location>
</feature>
<organism evidence="3 4">
    <name type="scientific">Streptantibioticus rubrisoli</name>
    <dbReference type="NCBI Taxonomy" id="1387313"/>
    <lineage>
        <taxon>Bacteria</taxon>
        <taxon>Bacillati</taxon>
        <taxon>Actinomycetota</taxon>
        <taxon>Actinomycetes</taxon>
        <taxon>Kitasatosporales</taxon>
        <taxon>Streptomycetaceae</taxon>
        <taxon>Streptantibioticus</taxon>
    </lineage>
</organism>
<evidence type="ECO:0000256" key="1">
    <source>
        <dbReference type="SAM" id="MobiDB-lite"/>
    </source>
</evidence>
<evidence type="ECO:0000313" key="3">
    <source>
        <dbReference type="EMBL" id="MCQ4040489.1"/>
    </source>
</evidence>
<proteinExistence type="predicted"/>
<dbReference type="PANTHER" id="PTHR35585:SF1">
    <property type="entry name" value="HHE DOMAIN PROTEIN (AFU_ORTHOLOGUE AFUA_4G00730)"/>
    <property type="match status" value="1"/>
</dbReference>
<dbReference type="InterPro" id="IPR012312">
    <property type="entry name" value="Hemerythrin-like"/>
</dbReference>
<sequence length="185" mass="20702">MGHGGNVIAELTADHREVDDLFAKIETQPVGDNRRRELVDELTVALVRHLVAEEQYLYPVVRRYVDDGDDLADKEIEDHAGIERLLKDLEGRAAEDDQFDHLVAKLRLDVTEHVRDEEGRLFALLAESCAPEVLDELGEKIRKAKKAAPTRPHPSAPDTPPANKIFAPGAGMVDRVRDLLTGRHH</sequence>
<evidence type="ECO:0000313" key="4">
    <source>
        <dbReference type="Proteomes" id="UP001206206"/>
    </source>
</evidence>
<protein>
    <submittedName>
        <fullName evidence="3">Hemerythrin domain-containing protein</fullName>
    </submittedName>
</protein>
<gene>
    <name evidence="3" type="ORF">NON19_00260</name>
</gene>
<name>A0ABT1P549_9ACTN</name>
<accession>A0ABT1P549</accession>
<reference evidence="3 4" key="1">
    <citation type="submission" date="2022-06" db="EMBL/GenBank/DDBJ databases">
        <title>Draft genome sequence of type strain Streptomyces rubrisoli DSM 42083.</title>
        <authorList>
            <person name="Duangmal K."/>
            <person name="Klaysubun C."/>
        </authorList>
    </citation>
    <scope>NUCLEOTIDE SEQUENCE [LARGE SCALE GENOMIC DNA]</scope>
    <source>
        <strain evidence="3 4">DSM 42083</strain>
    </source>
</reference>
<feature type="compositionally biased region" description="Pro residues" evidence="1">
    <location>
        <begin position="151"/>
        <end position="160"/>
    </location>
</feature>
<dbReference type="PANTHER" id="PTHR35585">
    <property type="entry name" value="HHE DOMAIN PROTEIN (AFU_ORTHOLOGUE AFUA_4G00730)"/>
    <property type="match status" value="1"/>
</dbReference>
<dbReference type="Gene3D" id="1.20.120.520">
    <property type="entry name" value="nmb1532 protein domain like"/>
    <property type="match status" value="1"/>
</dbReference>
<evidence type="ECO:0000259" key="2">
    <source>
        <dbReference type="Pfam" id="PF01814"/>
    </source>
</evidence>
<comment type="caution">
    <text evidence="3">The sequence shown here is derived from an EMBL/GenBank/DDBJ whole genome shotgun (WGS) entry which is preliminary data.</text>
</comment>
<feature type="region of interest" description="Disordered" evidence="1">
    <location>
        <begin position="143"/>
        <end position="168"/>
    </location>
</feature>
<dbReference type="Proteomes" id="UP001206206">
    <property type="component" value="Unassembled WGS sequence"/>
</dbReference>
<dbReference type="EMBL" id="JANFNH010000001">
    <property type="protein sequence ID" value="MCQ4040489.1"/>
    <property type="molecule type" value="Genomic_DNA"/>
</dbReference>
<dbReference type="Pfam" id="PF01814">
    <property type="entry name" value="Hemerythrin"/>
    <property type="match status" value="1"/>
</dbReference>
<keyword evidence="4" id="KW-1185">Reference proteome</keyword>
<dbReference type="RefSeq" id="WP_255924440.1">
    <property type="nucleotide sequence ID" value="NZ_JANFNH010000001.1"/>
</dbReference>